<dbReference type="GO" id="GO:0003723">
    <property type="term" value="F:RNA binding"/>
    <property type="evidence" value="ECO:0007669"/>
    <property type="project" value="InterPro"/>
</dbReference>
<sequence length="479" mass="54469">MILRPTPPQQTLSFPLPQLMALALPILHSSFLPPPSTISFPRTHRRRAKPLTVSSSSSCGVKPKLVRCPPLDRHAAAHNRLRFVRKLATLLLSKPRRFLPVRILSRCRRYLSLPPSRPLLPMLRRYPLLFSLSHLPSHSPHSLSLLSVSLTPQFSALASSAVLDPSLLASKLQRLLMLSSHRRLLLSKLVHLAPDLGLAPNFRSRLCNSRPDLFRTVDTSFGRALELVLWDPSLALPFPPVATPADNKPIIDRPPKFKQLRLRRGLNLKRRHQDFLIRFQESPEANPYGDSESGGGDGDDEKERRACAVVREVLMMTTGKRTLVDHLTHFRKEFRLPNRLRAMLVRHPEMFYVSIKGERDSVFLVEAFDDKGRLVVEDEMGRVKERLAELVREGKRLRRERRRGIVGVGGDDDNDGEEEEEQDDQYGDDDGFGDLFEVGIRNDWEEFAGDDGDDDTGKESVEFWSMKEAEEGEGKLEAW</sequence>
<accession>A0AAX6HQI7</accession>
<dbReference type="InterPro" id="IPR021099">
    <property type="entry name" value="PORR_domain"/>
</dbReference>
<name>A0AAX6HQI7_IRIPA</name>
<feature type="compositionally biased region" description="Basic and acidic residues" evidence="1">
    <location>
        <begin position="455"/>
        <end position="479"/>
    </location>
</feature>
<feature type="compositionally biased region" description="Acidic residues" evidence="1">
    <location>
        <begin position="410"/>
        <end position="432"/>
    </location>
</feature>
<evidence type="ECO:0000313" key="4">
    <source>
        <dbReference type="Proteomes" id="UP001140949"/>
    </source>
</evidence>
<dbReference type="InterPro" id="IPR045040">
    <property type="entry name" value="PORR_fam"/>
</dbReference>
<keyword evidence="4" id="KW-1185">Reference proteome</keyword>
<reference evidence="3" key="2">
    <citation type="submission" date="2023-04" db="EMBL/GenBank/DDBJ databases">
        <authorList>
            <person name="Bruccoleri R.E."/>
            <person name="Oakeley E.J."/>
            <person name="Faust A.-M."/>
            <person name="Dessus-Babus S."/>
            <person name="Altorfer M."/>
            <person name="Burckhardt D."/>
            <person name="Oertli M."/>
            <person name="Naumann U."/>
            <person name="Petersen F."/>
            <person name="Wong J."/>
        </authorList>
    </citation>
    <scope>NUCLEOTIDE SEQUENCE</scope>
    <source>
        <strain evidence="3">GSM-AAB239-AS_SAM_17_03QT</strain>
        <tissue evidence="3">Leaf</tissue>
    </source>
</reference>
<gene>
    <name evidence="3" type="ORF">M6B38_298780</name>
</gene>
<protein>
    <recommendedName>
        <fullName evidence="2">PORR domain-containing protein</fullName>
    </recommendedName>
</protein>
<reference evidence="3" key="1">
    <citation type="journal article" date="2023" name="GigaByte">
        <title>Genome assembly of the bearded iris, Iris pallida Lam.</title>
        <authorList>
            <person name="Bruccoleri R.E."/>
            <person name="Oakeley E.J."/>
            <person name="Faust A.M.E."/>
            <person name="Altorfer M."/>
            <person name="Dessus-Babus S."/>
            <person name="Burckhardt D."/>
            <person name="Oertli M."/>
            <person name="Naumann U."/>
            <person name="Petersen F."/>
            <person name="Wong J."/>
        </authorList>
    </citation>
    <scope>NUCLEOTIDE SEQUENCE</scope>
    <source>
        <strain evidence="3">GSM-AAB239-AS_SAM_17_03QT</strain>
    </source>
</reference>
<evidence type="ECO:0000256" key="1">
    <source>
        <dbReference type="SAM" id="MobiDB-lite"/>
    </source>
</evidence>
<feature type="region of interest" description="Disordered" evidence="1">
    <location>
        <begin position="283"/>
        <end position="302"/>
    </location>
</feature>
<feature type="domain" description="PORR" evidence="2">
    <location>
        <begin position="66"/>
        <end position="396"/>
    </location>
</feature>
<organism evidence="3 4">
    <name type="scientific">Iris pallida</name>
    <name type="common">Sweet iris</name>
    <dbReference type="NCBI Taxonomy" id="29817"/>
    <lineage>
        <taxon>Eukaryota</taxon>
        <taxon>Viridiplantae</taxon>
        <taxon>Streptophyta</taxon>
        <taxon>Embryophyta</taxon>
        <taxon>Tracheophyta</taxon>
        <taxon>Spermatophyta</taxon>
        <taxon>Magnoliopsida</taxon>
        <taxon>Liliopsida</taxon>
        <taxon>Asparagales</taxon>
        <taxon>Iridaceae</taxon>
        <taxon>Iridoideae</taxon>
        <taxon>Irideae</taxon>
        <taxon>Iris</taxon>
    </lineage>
</organism>
<dbReference type="Pfam" id="PF11955">
    <property type="entry name" value="PORR"/>
    <property type="match status" value="1"/>
</dbReference>
<evidence type="ECO:0000313" key="3">
    <source>
        <dbReference type="EMBL" id="KAJ6842827.1"/>
    </source>
</evidence>
<proteinExistence type="predicted"/>
<feature type="compositionally biased region" description="Acidic residues" evidence="1">
    <location>
        <begin position="445"/>
        <end position="454"/>
    </location>
</feature>
<dbReference type="AlphaFoldDB" id="A0AAX6HQI7"/>
<feature type="region of interest" description="Disordered" evidence="1">
    <location>
        <begin position="406"/>
        <end position="479"/>
    </location>
</feature>
<dbReference type="Proteomes" id="UP001140949">
    <property type="component" value="Unassembled WGS sequence"/>
</dbReference>
<dbReference type="EMBL" id="JANAVB010007399">
    <property type="protein sequence ID" value="KAJ6842827.1"/>
    <property type="molecule type" value="Genomic_DNA"/>
</dbReference>
<dbReference type="PANTHER" id="PTHR31476">
    <property type="entry name" value="PROTEIN WHAT'S THIS FACTOR 1 HOMOLOG, CHLOROPLASTIC"/>
    <property type="match status" value="1"/>
</dbReference>
<evidence type="ECO:0000259" key="2">
    <source>
        <dbReference type="Pfam" id="PF11955"/>
    </source>
</evidence>
<comment type="caution">
    <text evidence="3">The sequence shown here is derived from an EMBL/GenBank/DDBJ whole genome shotgun (WGS) entry which is preliminary data.</text>
</comment>
<dbReference type="PANTHER" id="PTHR31476:SF2">
    <property type="entry name" value="UBIQUITIN CARBOXYL-TERMINAL HYDROLASE FAMILY PROTEIN"/>
    <property type="match status" value="1"/>
</dbReference>